<accession>A0A6N1C9A7</accession>
<name>A0A6N1C9A7_9PSED</name>
<dbReference type="KEGG" id="pbz:GN234_00800"/>
<organism evidence="1 2">
    <name type="scientific">Pseudomonas bijieensis</name>
    <dbReference type="NCBI Taxonomy" id="2681983"/>
    <lineage>
        <taxon>Bacteria</taxon>
        <taxon>Pseudomonadati</taxon>
        <taxon>Pseudomonadota</taxon>
        <taxon>Gammaproteobacteria</taxon>
        <taxon>Pseudomonadales</taxon>
        <taxon>Pseudomonadaceae</taxon>
        <taxon>Pseudomonas</taxon>
    </lineage>
</organism>
<dbReference type="EMBL" id="CP048810">
    <property type="protein sequence ID" value="QKS80567.1"/>
    <property type="molecule type" value="Genomic_DNA"/>
</dbReference>
<keyword evidence="2" id="KW-1185">Reference proteome</keyword>
<protein>
    <submittedName>
        <fullName evidence="1">Uncharacterized protein</fullName>
    </submittedName>
</protein>
<dbReference type="Proteomes" id="UP000509545">
    <property type="component" value="Chromosome"/>
</dbReference>
<evidence type="ECO:0000313" key="1">
    <source>
        <dbReference type="EMBL" id="QKS80567.1"/>
    </source>
</evidence>
<evidence type="ECO:0000313" key="2">
    <source>
        <dbReference type="Proteomes" id="UP000509545"/>
    </source>
</evidence>
<proteinExistence type="predicted"/>
<sequence>MSTQWKEKGCGVCRGLWESGQHPPELAVSIVLHSRLHRCSSCGAFWEQLERYADVIGEQQARELYPEAFKVEERHQ</sequence>
<reference evidence="1 2" key="1">
    <citation type="submission" date="2020-02" db="EMBL/GenBank/DDBJ databases">
        <authorList>
            <person name="Liang J."/>
        </authorList>
    </citation>
    <scope>NUCLEOTIDE SEQUENCE [LARGE SCALE GENOMIC DNA]</scope>
    <source>
        <strain evidence="1 2">L22-9</strain>
    </source>
</reference>
<dbReference type="RefSeq" id="WP_176687630.1">
    <property type="nucleotide sequence ID" value="NZ_CP048810.1"/>
</dbReference>
<dbReference type="AlphaFoldDB" id="A0A6N1C9A7"/>
<gene>
    <name evidence="1" type="ORF">GN234_00800</name>
</gene>